<evidence type="ECO:0000256" key="1">
    <source>
        <dbReference type="ARBA" id="ARBA00010552"/>
    </source>
</evidence>
<dbReference type="CDD" id="cd00448">
    <property type="entry name" value="YjgF_YER057c_UK114_family"/>
    <property type="match status" value="1"/>
</dbReference>
<feature type="chain" id="PRO_5045682164" evidence="2">
    <location>
        <begin position="20"/>
        <end position="148"/>
    </location>
</feature>
<accession>A0ABS9KNJ5</accession>
<keyword evidence="2" id="KW-0732">Signal</keyword>
<reference evidence="3" key="1">
    <citation type="submission" date="2022-01" db="EMBL/GenBank/DDBJ databases">
        <authorList>
            <person name="Jo J.-H."/>
            <person name="Im W.-T."/>
        </authorList>
    </citation>
    <scope>NUCLEOTIDE SEQUENCE</scope>
    <source>
        <strain evidence="3">NA20</strain>
    </source>
</reference>
<keyword evidence="4" id="KW-1185">Reference proteome</keyword>
<organism evidence="3 4">
    <name type="scientific">Terrimonas ginsenosidimutans</name>
    <dbReference type="NCBI Taxonomy" id="2908004"/>
    <lineage>
        <taxon>Bacteria</taxon>
        <taxon>Pseudomonadati</taxon>
        <taxon>Bacteroidota</taxon>
        <taxon>Chitinophagia</taxon>
        <taxon>Chitinophagales</taxon>
        <taxon>Chitinophagaceae</taxon>
        <taxon>Terrimonas</taxon>
    </lineage>
</organism>
<evidence type="ECO:0000313" key="4">
    <source>
        <dbReference type="Proteomes" id="UP001165367"/>
    </source>
</evidence>
<dbReference type="PANTHER" id="PTHR11803">
    <property type="entry name" value="2-IMINOBUTANOATE/2-IMINOPROPANOATE DEAMINASE RIDA"/>
    <property type="match status" value="1"/>
</dbReference>
<proteinExistence type="inferred from homology"/>
<comment type="caution">
    <text evidence="3">The sequence shown here is derived from an EMBL/GenBank/DDBJ whole genome shotgun (WGS) entry which is preliminary data.</text>
</comment>
<dbReference type="Pfam" id="PF01042">
    <property type="entry name" value="Ribonuc_L-PSP"/>
    <property type="match status" value="1"/>
</dbReference>
<dbReference type="RefSeq" id="WP_237869787.1">
    <property type="nucleotide sequence ID" value="NZ_JAKLTR010000003.1"/>
</dbReference>
<evidence type="ECO:0000256" key="2">
    <source>
        <dbReference type="SAM" id="SignalP"/>
    </source>
</evidence>
<dbReference type="SUPFAM" id="SSF55298">
    <property type="entry name" value="YjgF-like"/>
    <property type="match status" value="1"/>
</dbReference>
<dbReference type="PANTHER" id="PTHR11803:SF58">
    <property type="entry name" value="PROTEIN HMF1-RELATED"/>
    <property type="match status" value="1"/>
</dbReference>
<dbReference type="Proteomes" id="UP001165367">
    <property type="component" value="Unassembled WGS sequence"/>
</dbReference>
<dbReference type="InterPro" id="IPR006175">
    <property type="entry name" value="YjgF/YER057c/UK114"/>
</dbReference>
<protein>
    <submittedName>
        <fullName evidence="3">RidA family protein</fullName>
    </submittedName>
</protein>
<dbReference type="InterPro" id="IPR035959">
    <property type="entry name" value="RutC-like_sf"/>
</dbReference>
<dbReference type="EMBL" id="JAKLTR010000003">
    <property type="protein sequence ID" value="MCG2613888.1"/>
    <property type="molecule type" value="Genomic_DNA"/>
</dbReference>
<feature type="signal peptide" evidence="2">
    <location>
        <begin position="1"/>
        <end position="19"/>
    </location>
</feature>
<sequence>MRNILVLFALMASVCAANAQTEKIAPLAKQKWHFGNPQGQDSAAGYAQVVKVDNVIYISGTVARDITEAGIRQLYATLEKCLAHFGATSQHVVKENLYTLDLDAMKKMNEVRRAFYKNDFPSATWVQVSRLYTPDLKVEIELIAHLPK</sequence>
<name>A0ABS9KNJ5_9BACT</name>
<dbReference type="Gene3D" id="3.30.1330.40">
    <property type="entry name" value="RutC-like"/>
    <property type="match status" value="1"/>
</dbReference>
<gene>
    <name evidence="3" type="ORF">LZZ85_06330</name>
</gene>
<comment type="similarity">
    <text evidence="1">Belongs to the RutC family.</text>
</comment>
<evidence type="ECO:0000313" key="3">
    <source>
        <dbReference type="EMBL" id="MCG2613888.1"/>
    </source>
</evidence>